<feature type="region of interest" description="Disordered" evidence="4">
    <location>
        <begin position="386"/>
        <end position="405"/>
    </location>
</feature>
<organism evidence="7 8">
    <name type="scientific">Roseiconus nitratireducens</name>
    <dbReference type="NCBI Taxonomy" id="2605748"/>
    <lineage>
        <taxon>Bacteria</taxon>
        <taxon>Pseudomonadati</taxon>
        <taxon>Planctomycetota</taxon>
        <taxon>Planctomycetia</taxon>
        <taxon>Pirellulales</taxon>
        <taxon>Pirellulaceae</taxon>
        <taxon>Roseiconus</taxon>
    </lineage>
</organism>
<evidence type="ECO:0000256" key="1">
    <source>
        <dbReference type="ARBA" id="ARBA00004613"/>
    </source>
</evidence>
<feature type="region of interest" description="Disordered" evidence="4">
    <location>
        <begin position="41"/>
        <end position="60"/>
    </location>
</feature>
<dbReference type="InterPro" id="IPR002035">
    <property type="entry name" value="VWF_A"/>
</dbReference>
<comment type="caution">
    <text evidence="7">The sequence shown here is derived from an EMBL/GenBank/DDBJ whole genome shotgun (WGS) entry which is preliminary data.</text>
</comment>
<comment type="subcellular location">
    <subcellularLocation>
        <location evidence="1">Secreted</location>
    </subcellularLocation>
</comment>
<protein>
    <submittedName>
        <fullName evidence="7">VWA domain-containing protein</fullName>
    </submittedName>
</protein>
<keyword evidence="5" id="KW-0472">Membrane</keyword>
<keyword evidence="5" id="KW-0812">Transmembrane</keyword>
<dbReference type="AlphaFoldDB" id="A0A5M6D9V1"/>
<dbReference type="InterPro" id="IPR036465">
    <property type="entry name" value="vWFA_dom_sf"/>
</dbReference>
<keyword evidence="3" id="KW-0732">Signal</keyword>
<feature type="transmembrane region" description="Helical" evidence="5">
    <location>
        <begin position="76"/>
        <end position="95"/>
    </location>
</feature>
<dbReference type="CDD" id="cd00198">
    <property type="entry name" value="vWFA"/>
    <property type="match status" value="1"/>
</dbReference>
<gene>
    <name evidence="7" type="ORF">FYK55_12275</name>
</gene>
<proteinExistence type="predicted"/>
<evidence type="ECO:0000256" key="4">
    <source>
        <dbReference type="SAM" id="MobiDB-lite"/>
    </source>
</evidence>
<name>A0A5M6D9V1_9BACT</name>
<dbReference type="PROSITE" id="PS50234">
    <property type="entry name" value="VWFA"/>
    <property type="match status" value="1"/>
</dbReference>
<feature type="domain" description="VWFA" evidence="6">
    <location>
        <begin position="189"/>
        <end position="366"/>
    </location>
</feature>
<dbReference type="Proteomes" id="UP000324479">
    <property type="component" value="Unassembled WGS sequence"/>
</dbReference>
<keyword evidence="8" id="KW-1185">Reference proteome</keyword>
<dbReference type="PANTHER" id="PTHR47763">
    <property type="entry name" value="ALPHA-PROTEIN KINASE VWKA"/>
    <property type="match status" value="1"/>
</dbReference>
<sequence>MPIDLQPSAIVRDRLDRRIRSMVPSTETRCPVAPPVCPTPASFDSAAPADRESRSAMTGHVSDHAFTERVLRDAPAALISIIAHLIGLILLALLVTRFTKEEEIVLVVQQSPETTASALQSVVVDLEMPDVPPLKDSLIPVELPPAAPVALGPPLDLASRRLSAETPSLADLSPDLAGRLLDAQKYGIEIVVVFDSTGSMRGEIDVVKDQIRLISRAVLNKIPAARFSLVSYRDRGDPFLFRKLDLGSEVDLLQRFMDETRASGGGDRPEAVQAGMYVAMENDFRTDAQKVMLVFGDAPPHDRDLPRCLRLADSFRRKGKSRVHTITCKQPYPMEAFYEIAKAGGGHAFVLSEVEQLMEDILVLAFGQDHRREVLEFFELDKLRSVPQHSNRPSNQRPRRRLRRS</sequence>
<dbReference type="InterPro" id="IPR052969">
    <property type="entry name" value="Thr-specific_kinase-like"/>
</dbReference>
<keyword evidence="5" id="KW-1133">Transmembrane helix</keyword>
<dbReference type="SUPFAM" id="SSF53300">
    <property type="entry name" value="vWA-like"/>
    <property type="match status" value="1"/>
</dbReference>
<evidence type="ECO:0000313" key="8">
    <source>
        <dbReference type="Proteomes" id="UP000324479"/>
    </source>
</evidence>
<dbReference type="EMBL" id="VWOX01000006">
    <property type="protein sequence ID" value="KAA5543062.1"/>
    <property type="molecule type" value="Genomic_DNA"/>
</dbReference>
<reference evidence="7 8" key="1">
    <citation type="submission" date="2019-08" db="EMBL/GenBank/DDBJ databases">
        <authorList>
            <person name="Dhanesh K."/>
            <person name="Kumar G."/>
            <person name="Sasikala C."/>
            <person name="Venkata Ramana C."/>
        </authorList>
    </citation>
    <scope>NUCLEOTIDE SEQUENCE [LARGE SCALE GENOMIC DNA]</scope>
    <source>
        <strain evidence="7 8">JC645</strain>
    </source>
</reference>
<evidence type="ECO:0000256" key="3">
    <source>
        <dbReference type="ARBA" id="ARBA00022729"/>
    </source>
</evidence>
<dbReference type="SMART" id="SM00327">
    <property type="entry name" value="VWA"/>
    <property type="match status" value="1"/>
</dbReference>
<accession>A0A5M6D9V1</accession>
<evidence type="ECO:0000259" key="6">
    <source>
        <dbReference type="PROSITE" id="PS50234"/>
    </source>
</evidence>
<keyword evidence="2" id="KW-0964">Secreted</keyword>
<dbReference type="InterPro" id="IPR056861">
    <property type="entry name" value="HMCN1-like_VWA"/>
</dbReference>
<evidence type="ECO:0000256" key="2">
    <source>
        <dbReference type="ARBA" id="ARBA00022525"/>
    </source>
</evidence>
<dbReference type="Pfam" id="PF25106">
    <property type="entry name" value="VWA_4"/>
    <property type="match status" value="1"/>
</dbReference>
<dbReference type="Gene3D" id="3.40.50.410">
    <property type="entry name" value="von Willebrand factor, type A domain"/>
    <property type="match status" value="1"/>
</dbReference>
<evidence type="ECO:0000313" key="7">
    <source>
        <dbReference type="EMBL" id="KAA5543062.1"/>
    </source>
</evidence>
<evidence type="ECO:0000256" key="5">
    <source>
        <dbReference type="SAM" id="Phobius"/>
    </source>
</evidence>